<keyword evidence="6" id="KW-0406">Ion transport</keyword>
<evidence type="ECO:0000256" key="5">
    <source>
        <dbReference type="ARBA" id="ARBA00023136"/>
    </source>
</evidence>
<dbReference type="Pfam" id="PF06963">
    <property type="entry name" value="FPN1"/>
    <property type="match status" value="2"/>
</dbReference>
<evidence type="ECO:0000256" key="7">
    <source>
        <dbReference type="SAM" id="MobiDB-lite"/>
    </source>
</evidence>
<evidence type="ECO:0000256" key="6">
    <source>
        <dbReference type="RuleBase" id="RU365065"/>
    </source>
</evidence>
<feature type="compositionally biased region" description="Polar residues" evidence="7">
    <location>
        <begin position="533"/>
        <end position="545"/>
    </location>
</feature>
<evidence type="ECO:0000256" key="2">
    <source>
        <dbReference type="ARBA" id="ARBA00022448"/>
    </source>
</evidence>
<feature type="region of interest" description="Disordered" evidence="7">
    <location>
        <begin position="533"/>
        <end position="564"/>
    </location>
</feature>
<dbReference type="InterPro" id="IPR009716">
    <property type="entry name" value="Ferroportin-1"/>
</dbReference>
<dbReference type="GO" id="GO:0016020">
    <property type="term" value="C:membrane"/>
    <property type="evidence" value="ECO:0007669"/>
    <property type="project" value="UniProtKB-SubCell"/>
</dbReference>
<proteinExistence type="inferred from homology"/>
<dbReference type="EMBL" id="FWEW01000245">
    <property type="protein sequence ID" value="SLM34178.1"/>
    <property type="molecule type" value="Genomic_DNA"/>
</dbReference>
<keyword evidence="4" id="KW-1133">Transmembrane helix</keyword>
<sequence length="564" mass="61210">MGPSMREHQADLDGLELENLDDPPCNDILQDGVRGMAPAQAWNLYVSHALSTWNVRTYEFAAILFTASAYPQTLLASSIRGICNTLASICLSSLIGSWIDRAPSRLRTLLLTISSNRGAVILACLGWMLLVDTNISDMLAVSKHLIFSAIVGLGILEKLSGAANMISMERDWIPILAAQTNGSAYDLTHLNAVMRRIDLVCKLISPLMLSIIISASGSTRIGVMVVAGMSASSWGLEMWCARRVWHANPQLRQAKNATIDSAAIHEPADSSEPHWPQRAMNHIATGFYSQIKNLMDYFGGEVWMPSLSLALLHLSVLSYSATFLTYLLDSGFSLILITIARSLGSVVEVSSTFVAPVGVQYLSRHSKYQLVQEDAEAFLESPEIAAQDQASHQHLAGLERLGLWGIWSQFLNLVPVVLAVWQISASSKEATPMGLLSRIVALATPHNPTVAAVSLFTFLSLSRLGLWTFDLTTQELTQIRIPAQTRSSFAGTEMAFVSVFELAHWVAAAILSRPEDFRWLAVGSLGAVGLSTSSSQPNGANTAITESKRTLRQTGGVKEGETGE</sequence>
<evidence type="ECO:0000313" key="8">
    <source>
        <dbReference type="EMBL" id="SLM34178.1"/>
    </source>
</evidence>
<dbReference type="GO" id="GO:0005381">
    <property type="term" value="F:iron ion transmembrane transporter activity"/>
    <property type="evidence" value="ECO:0007669"/>
    <property type="project" value="UniProtKB-UniRule"/>
</dbReference>
<evidence type="ECO:0000256" key="4">
    <source>
        <dbReference type="ARBA" id="ARBA00022989"/>
    </source>
</evidence>
<dbReference type="Proteomes" id="UP000192927">
    <property type="component" value="Unassembled WGS sequence"/>
</dbReference>
<keyword evidence="2 6" id="KW-0813">Transport</keyword>
<comment type="function">
    <text evidence="6">May be involved in iron transport and iron homeostasis.</text>
</comment>
<reference evidence="9" key="1">
    <citation type="submission" date="2017-03" db="EMBL/GenBank/DDBJ databases">
        <authorList>
            <person name="Sharma R."/>
            <person name="Thines M."/>
        </authorList>
    </citation>
    <scope>NUCLEOTIDE SEQUENCE [LARGE SCALE GENOMIC DNA]</scope>
</reference>
<dbReference type="AlphaFoldDB" id="A0A1W5CTK6"/>
<keyword evidence="3" id="KW-0812">Transmembrane</keyword>
<comment type="similarity">
    <text evidence="6">Belongs to the ferroportin (FP) (TC 2.A.100) family. SLC40A subfamily.</text>
</comment>
<evidence type="ECO:0000256" key="3">
    <source>
        <dbReference type="ARBA" id="ARBA00022692"/>
    </source>
</evidence>
<accession>A0A1W5CTK6</accession>
<evidence type="ECO:0000256" key="1">
    <source>
        <dbReference type="ARBA" id="ARBA00004141"/>
    </source>
</evidence>
<dbReference type="PANTHER" id="PTHR11660:SF57">
    <property type="entry name" value="SOLUTE CARRIER FAMILY 40 MEMBER"/>
    <property type="match status" value="1"/>
</dbReference>
<dbReference type="PANTHER" id="PTHR11660">
    <property type="entry name" value="SOLUTE CARRIER FAMILY 40 MEMBER"/>
    <property type="match status" value="1"/>
</dbReference>
<evidence type="ECO:0000313" key="9">
    <source>
        <dbReference type="Proteomes" id="UP000192927"/>
    </source>
</evidence>
<protein>
    <recommendedName>
        <fullName evidence="6">Solute carrier family 40 member</fullName>
    </recommendedName>
</protein>
<comment type="subcellular location">
    <subcellularLocation>
        <location evidence="1 6">Membrane</location>
        <topology evidence="1 6">Multi-pass membrane protein</topology>
    </subcellularLocation>
</comment>
<keyword evidence="9" id="KW-1185">Reference proteome</keyword>
<keyword evidence="5" id="KW-0472">Membrane</keyword>
<name>A0A1W5CTK6_9LECA</name>
<organism evidence="8 9">
    <name type="scientific">Lasallia pustulata</name>
    <dbReference type="NCBI Taxonomy" id="136370"/>
    <lineage>
        <taxon>Eukaryota</taxon>
        <taxon>Fungi</taxon>
        <taxon>Dikarya</taxon>
        <taxon>Ascomycota</taxon>
        <taxon>Pezizomycotina</taxon>
        <taxon>Lecanoromycetes</taxon>
        <taxon>OSLEUM clade</taxon>
        <taxon>Umbilicariomycetidae</taxon>
        <taxon>Umbilicariales</taxon>
        <taxon>Umbilicariaceae</taxon>
        <taxon>Lasallia</taxon>
    </lineage>
</organism>